<proteinExistence type="predicted"/>
<organism evidence="3 4">
    <name type="scientific">Candidatus Magnetobacterium casense</name>
    <dbReference type="NCBI Taxonomy" id="1455061"/>
    <lineage>
        <taxon>Bacteria</taxon>
        <taxon>Pseudomonadati</taxon>
        <taxon>Nitrospirota</taxon>
        <taxon>Thermodesulfovibrionia</taxon>
        <taxon>Thermodesulfovibrionales</taxon>
        <taxon>Candidatus Magnetobacteriaceae</taxon>
        <taxon>Candidatus Magnetobacterium</taxon>
    </lineage>
</organism>
<dbReference type="Proteomes" id="UP001196980">
    <property type="component" value="Unassembled WGS sequence"/>
</dbReference>
<dbReference type="EMBL" id="JABXWD010000027">
    <property type="protein sequence ID" value="MBV6340488.1"/>
    <property type="molecule type" value="Genomic_DNA"/>
</dbReference>
<keyword evidence="4" id="KW-1185">Reference proteome</keyword>
<feature type="compositionally biased region" description="Pro residues" evidence="1">
    <location>
        <begin position="380"/>
        <end position="400"/>
    </location>
</feature>
<feature type="transmembrane region" description="Helical" evidence="2">
    <location>
        <begin position="62"/>
        <end position="80"/>
    </location>
</feature>
<comment type="caution">
    <text evidence="3">The sequence shown here is derived from an EMBL/GenBank/DDBJ whole genome shotgun (WGS) entry which is preliminary data.</text>
</comment>
<evidence type="ECO:0008006" key="5">
    <source>
        <dbReference type="Google" id="ProtNLM"/>
    </source>
</evidence>
<keyword evidence="2" id="KW-1133">Transmembrane helix</keyword>
<evidence type="ECO:0000256" key="2">
    <source>
        <dbReference type="SAM" id="Phobius"/>
    </source>
</evidence>
<evidence type="ECO:0000256" key="1">
    <source>
        <dbReference type="SAM" id="MobiDB-lite"/>
    </source>
</evidence>
<gene>
    <name evidence="3" type="ORF">HWQ67_02705</name>
</gene>
<reference evidence="3 4" key="1">
    <citation type="journal article" date="2020" name="J Geophys Res Biogeosci">
        <title>Magnetotaxis as an Adaptation to Enable Bacterial Shuttling of Microbial Sulfur and Sulfur Cycling Across Aquatic Oxic#Anoxic Interfaces.</title>
        <authorList>
            <person name="Li J."/>
            <person name="Liu P."/>
            <person name="Wang J."/>
            <person name="Roberts A.P."/>
            <person name="Pan Y."/>
        </authorList>
    </citation>
    <scope>NUCLEOTIDE SEQUENCE [LARGE SCALE GENOMIC DNA]</scope>
    <source>
        <strain evidence="3 4">MYR-1_YQ</strain>
    </source>
</reference>
<evidence type="ECO:0000313" key="4">
    <source>
        <dbReference type="Proteomes" id="UP001196980"/>
    </source>
</evidence>
<protein>
    <recommendedName>
        <fullName evidence="5">NHL repeat containing protein</fullName>
    </recommendedName>
</protein>
<keyword evidence="2" id="KW-0472">Membrane</keyword>
<feature type="region of interest" description="Disordered" evidence="1">
    <location>
        <begin position="369"/>
        <end position="424"/>
    </location>
</feature>
<dbReference type="RefSeq" id="WP_218251109.1">
    <property type="nucleotide sequence ID" value="NZ_JABXWD010000027.1"/>
</dbReference>
<keyword evidence="2" id="KW-0812">Transmembrane</keyword>
<evidence type="ECO:0000313" key="3">
    <source>
        <dbReference type="EMBL" id="MBV6340488.1"/>
    </source>
</evidence>
<name>A0ABS6RXF4_9BACT</name>
<sequence>MPADKDKSNGRTATRVKEQQVSIKEVNPKYDRWSVVKKIKTVRDQMMLSHGIISKPKILRGVVGRGFFILYVVVLFTLSGCAQQFKTPMFQPFDSKGWGPNGMAYNGRDLLIGDRDMVIALNTIRTGPYSSIHDLFTSDGKAMLSRFTVPLPRLFTICGMAWEGECCENGFLWIADSQNKELVKLNFNDNQVVKTFKMDGKEVPGSLTFGGQPLKIQAPHGLTFDGQHLWLADAREGKIYQISTEDGRVLSAFKSPVKSPSGLAWDCDGIWVIGYDTCRLVTEDCQRPKLVKLDAKSGKVTHAIDLPNAVTRPSALQWMKDKLWIADYVLNRVFIAYDPYEVDDDTVYAIKEPQPPVKPEVVQPIEELPPLEFHQNPAAVQPPPVVVVPHEPPPANPPPLPEKRVEKPKPKQHKQQKELDLPDK</sequence>
<accession>A0ABS6RXF4</accession>
<feature type="compositionally biased region" description="Basic and acidic residues" evidence="1">
    <location>
        <begin position="401"/>
        <end position="424"/>
    </location>
</feature>